<reference evidence="12 13" key="1">
    <citation type="journal article" date="2017" name="Sci. Rep.">
        <title>Revealing the Saline Adaptation Strategies of the Halophilic Bacterium Halomonas beimenensis through High-throughput Omics and Transposon Mutagenesis Approaches.</title>
        <authorList>
            <person name="Chen Y.H."/>
            <person name="Lin S.S."/>
            <person name="Shyu Y.T."/>
        </authorList>
    </citation>
    <scope>NUCLEOTIDE SEQUENCE [LARGE SCALE GENOMIC DNA]</scope>
    <source>
        <strain evidence="12 13">NTU-111</strain>
    </source>
</reference>
<name>A0A291PCR2_9GAMM</name>
<evidence type="ECO:0000256" key="3">
    <source>
        <dbReference type="ARBA" id="ARBA00008281"/>
    </source>
</evidence>
<accession>A0A291PCR2</accession>
<evidence type="ECO:0000256" key="6">
    <source>
        <dbReference type="ARBA" id="ARBA00022692"/>
    </source>
</evidence>
<keyword evidence="5 10" id="KW-0145">Chemotaxis</keyword>
<feature type="chain" id="PRO_5017994019" description="Flagellar protein FliL" evidence="11">
    <location>
        <begin position="29"/>
        <end position="159"/>
    </location>
</feature>
<dbReference type="NCBIfam" id="NF005435">
    <property type="entry name" value="PRK07021.1"/>
    <property type="match status" value="1"/>
</dbReference>
<keyword evidence="6" id="KW-0812">Transmembrane</keyword>
<organism evidence="12 13">
    <name type="scientific">Halomonas beimenensis</name>
    <dbReference type="NCBI Taxonomy" id="475662"/>
    <lineage>
        <taxon>Bacteria</taxon>
        <taxon>Pseudomonadati</taxon>
        <taxon>Pseudomonadota</taxon>
        <taxon>Gammaproteobacteria</taxon>
        <taxon>Oceanospirillales</taxon>
        <taxon>Halomonadaceae</taxon>
        <taxon>Halomonas</taxon>
    </lineage>
</organism>
<keyword evidence="7 10" id="KW-0283">Flagellar rotation</keyword>
<keyword evidence="4" id="KW-1003">Cell membrane</keyword>
<comment type="similarity">
    <text evidence="3 10">Belongs to the FliL family.</text>
</comment>
<dbReference type="GO" id="GO:0071978">
    <property type="term" value="P:bacterial-type flagellum-dependent swarming motility"/>
    <property type="evidence" value="ECO:0007669"/>
    <property type="project" value="TreeGrafter"/>
</dbReference>
<dbReference type="AlphaFoldDB" id="A0A291PCR2"/>
<evidence type="ECO:0000256" key="5">
    <source>
        <dbReference type="ARBA" id="ARBA00022500"/>
    </source>
</evidence>
<dbReference type="Pfam" id="PF03748">
    <property type="entry name" value="FliL"/>
    <property type="match status" value="1"/>
</dbReference>
<sequence length="159" mass="17268">MAKSSGGSRTLLWLLVVLVVLASSAAAAALFMVFTRQDGGQQAQAREAEVIEYKAPIFVEIEPFTVNLADDDYGSRLLYAGISLKVADEQSRDLLTSHMPQVRSRLLSLLSGKQAAQLTSPDGKQRLADQVTAALEAPMAETQPELTIEDVLFTEFIVQ</sequence>
<evidence type="ECO:0000313" key="13">
    <source>
        <dbReference type="Proteomes" id="UP000219993"/>
    </source>
</evidence>
<keyword evidence="12" id="KW-0282">Flagellum</keyword>
<dbReference type="OrthoDB" id="2087278at2"/>
<dbReference type="RefSeq" id="WP_097790833.1">
    <property type="nucleotide sequence ID" value="NZ_BAAADT010000021.1"/>
</dbReference>
<comment type="function">
    <text evidence="1 10">Controls the rotational direction of flagella during chemotaxis.</text>
</comment>
<feature type="signal peptide" evidence="11">
    <location>
        <begin position="1"/>
        <end position="28"/>
    </location>
</feature>
<evidence type="ECO:0000256" key="4">
    <source>
        <dbReference type="ARBA" id="ARBA00022475"/>
    </source>
</evidence>
<evidence type="ECO:0000256" key="8">
    <source>
        <dbReference type="ARBA" id="ARBA00022989"/>
    </source>
</evidence>
<dbReference type="EMBL" id="CP021435">
    <property type="protein sequence ID" value="ATJ84670.1"/>
    <property type="molecule type" value="Genomic_DNA"/>
</dbReference>
<keyword evidence="8" id="KW-1133">Transmembrane helix</keyword>
<dbReference type="KEGG" id="hbe:BEI_3683"/>
<keyword evidence="11" id="KW-0732">Signal</keyword>
<evidence type="ECO:0000256" key="7">
    <source>
        <dbReference type="ARBA" id="ARBA00022779"/>
    </source>
</evidence>
<keyword evidence="13" id="KW-1185">Reference proteome</keyword>
<keyword evidence="12" id="KW-0966">Cell projection</keyword>
<evidence type="ECO:0000256" key="2">
    <source>
        <dbReference type="ARBA" id="ARBA00004162"/>
    </source>
</evidence>
<dbReference type="Proteomes" id="UP000219993">
    <property type="component" value="Chromosome"/>
</dbReference>
<keyword evidence="12" id="KW-0969">Cilium</keyword>
<dbReference type="GO" id="GO:0009425">
    <property type="term" value="C:bacterial-type flagellum basal body"/>
    <property type="evidence" value="ECO:0007669"/>
    <property type="project" value="InterPro"/>
</dbReference>
<dbReference type="PANTHER" id="PTHR35091">
    <property type="entry name" value="FLAGELLAR PROTEIN FLIL"/>
    <property type="match status" value="1"/>
</dbReference>
<evidence type="ECO:0000256" key="10">
    <source>
        <dbReference type="RuleBase" id="RU364125"/>
    </source>
</evidence>
<keyword evidence="10" id="KW-0997">Cell inner membrane</keyword>
<gene>
    <name evidence="12" type="primary">fliL</name>
    <name evidence="12" type="ORF">BEI_3683</name>
</gene>
<dbReference type="GO" id="GO:0006935">
    <property type="term" value="P:chemotaxis"/>
    <property type="evidence" value="ECO:0007669"/>
    <property type="project" value="UniProtKB-KW"/>
</dbReference>
<dbReference type="GO" id="GO:0005886">
    <property type="term" value="C:plasma membrane"/>
    <property type="evidence" value="ECO:0007669"/>
    <property type="project" value="UniProtKB-SubCell"/>
</dbReference>
<dbReference type="InterPro" id="IPR005503">
    <property type="entry name" value="FliL"/>
</dbReference>
<evidence type="ECO:0000313" key="12">
    <source>
        <dbReference type="EMBL" id="ATJ84670.1"/>
    </source>
</evidence>
<evidence type="ECO:0000256" key="1">
    <source>
        <dbReference type="ARBA" id="ARBA00002254"/>
    </source>
</evidence>
<keyword evidence="9 10" id="KW-0472">Membrane</keyword>
<comment type="subcellular location">
    <subcellularLocation>
        <location evidence="10">Cell inner membrane</location>
    </subcellularLocation>
    <subcellularLocation>
        <location evidence="2">Cell membrane</location>
        <topology evidence="2">Single-pass membrane protein</topology>
    </subcellularLocation>
</comment>
<protein>
    <recommendedName>
        <fullName evidence="10">Flagellar protein FliL</fullName>
    </recommendedName>
</protein>
<evidence type="ECO:0000256" key="9">
    <source>
        <dbReference type="ARBA" id="ARBA00023136"/>
    </source>
</evidence>
<dbReference type="PANTHER" id="PTHR35091:SF2">
    <property type="entry name" value="FLAGELLAR PROTEIN FLIL"/>
    <property type="match status" value="1"/>
</dbReference>
<proteinExistence type="inferred from homology"/>
<evidence type="ECO:0000256" key="11">
    <source>
        <dbReference type="SAM" id="SignalP"/>
    </source>
</evidence>